<dbReference type="Proteomes" id="UP001174909">
    <property type="component" value="Unassembled WGS sequence"/>
</dbReference>
<comment type="caution">
    <text evidence="2">The sequence shown here is derived from an EMBL/GenBank/DDBJ whole genome shotgun (WGS) entry which is preliminary data.</text>
</comment>
<organism evidence="2 3">
    <name type="scientific">Geodia barretti</name>
    <name type="common">Barrett's horny sponge</name>
    <dbReference type="NCBI Taxonomy" id="519541"/>
    <lineage>
        <taxon>Eukaryota</taxon>
        <taxon>Metazoa</taxon>
        <taxon>Porifera</taxon>
        <taxon>Demospongiae</taxon>
        <taxon>Heteroscleromorpha</taxon>
        <taxon>Tetractinellida</taxon>
        <taxon>Astrophorina</taxon>
        <taxon>Geodiidae</taxon>
        <taxon>Geodia</taxon>
    </lineage>
</organism>
<evidence type="ECO:0000313" key="3">
    <source>
        <dbReference type="Proteomes" id="UP001174909"/>
    </source>
</evidence>
<reference evidence="2" key="1">
    <citation type="submission" date="2023-03" db="EMBL/GenBank/DDBJ databases">
        <authorList>
            <person name="Steffen K."/>
            <person name="Cardenas P."/>
        </authorList>
    </citation>
    <scope>NUCLEOTIDE SEQUENCE</scope>
</reference>
<feature type="region of interest" description="Disordered" evidence="1">
    <location>
        <begin position="1"/>
        <end position="43"/>
    </location>
</feature>
<dbReference type="EMBL" id="CASHTH010004345">
    <property type="protein sequence ID" value="CAI8056298.1"/>
    <property type="molecule type" value="Genomic_DNA"/>
</dbReference>
<keyword evidence="3" id="KW-1185">Reference proteome</keyword>
<evidence type="ECO:0000256" key="1">
    <source>
        <dbReference type="SAM" id="MobiDB-lite"/>
    </source>
</evidence>
<evidence type="ECO:0000313" key="2">
    <source>
        <dbReference type="EMBL" id="CAI8056298.1"/>
    </source>
</evidence>
<feature type="non-terminal residue" evidence="2">
    <location>
        <position position="95"/>
    </location>
</feature>
<proteinExistence type="predicted"/>
<protein>
    <submittedName>
        <fullName evidence="2">Uncharacterized protein</fullName>
    </submittedName>
</protein>
<gene>
    <name evidence="2" type="ORF">GBAR_LOCUS30670</name>
</gene>
<sequence length="95" mass="10264">MKYQHPLKSRDLLLTTEPVVTPSLPSSDRSGAESGGGEVSSGKLRAAVHAVQAVLTVTEMEDEEINEDLLKSYGMSLGVQSSTEQIQESKECGKW</sequence>
<accession>A0AA35TYK4</accession>
<dbReference type="AlphaFoldDB" id="A0AA35TYK4"/>
<name>A0AA35TYK4_GEOBA</name>